<keyword evidence="4" id="KW-1185">Reference proteome</keyword>
<dbReference type="EMBL" id="MU004233">
    <property type="protein sequence ID" value="KAF2670883.1"/>
    <property type="molecule type" value="Genomic_DNA"/>
</dbReference>
<dbReference type="OrthoDB" id="422574at2759"/>
<dbReference type="SUPFAM" id="SSF52833">
    <property type="entry name" value="Thioredoxin-like"/>
    <property type="match status" value="1"/>
</dbReference>
<dbReference type="PROSITE" id="PS50404">
    <property type="entry name" value="GST_NTER"/>
    <property type="match status" value="1"/>
</dbReference>
<sequence>MSIKPLKLHGASQSPNPVKVGILLEELGIPYEGLKVPEVKEEPFISLNPNGRVPALEDPNTGVTIFESGAILEYLIATYDKENKLNHPSGQDHWTEKSFLHFQMSGQGPYFGQFAWFSNFHGEV</sequence>
<name>A0A6A6UHH7_9PEZI</name>
<comment type="similarity">
    <text evidence="1">Belongs to the GST superfamily.</text>
</comment>
<dbReference type="InterPro" id="IPR040079">
    <property type="entry name" value="Glutathione_S-Trfase"/>
</dbReference>
<dbReference type="CDD" id="cd03048">
    <property type="entry name" value="GST_N_Ure2p_like"/>
    <property type="match status" value="1"/>
</dbReference>
<dbReference type="Gene3D" id="1.20.1050.130">
    <property type="match status" value="1"/>
</dbReference>
<dbReference type="PANTHER" id="PTHR44051">
    <property type="entry name" value="GLUTATHIONE S-TRANSFERASE-RELATED"/>
    <property type="match status" value="1"/>
</dbReference>
<evidence type="ECO:0000256" key="1">
    <source>
        <dbReference type="ARBA" id="ARBA00007409"/>
    </source>
</evidence>
<dbReference type="Proteomes" id="UP000799302">
    <property type="component" value="Unassembled WGS sequence"/>
</dbReference>
<protein>
    <submittedName>
        <fullName evidence="3">Thioredoxin-like protein</fullName>
    </submittedName>
</protein>
<evidence type="ECO:0000313" key="3">
    <source>
        <dbReference type="EMBL" id="KAF2670883.1"/>
    </source>
</evidence>
<dbReference type="AlphaFoldDB" id="A0A6A6UHH7"/>
<feature type="domain" description="GST N-terminal" evidence="2">
    <location>
        <begin position="4"/>
        <end position="83"/>
    </location>
</feature>
<dbReference type="SFLD" id="SFLDG00358">
    <property type="entry name" value="Main_(cytGST)"/>
    <property type="match status" value="1"/>
</dbReference>
<dbReference type="Pfam" id="PF02798">
    <property type="entry name" value="GST_N"/>
    <property type="match status" value="1"/>
</dbReference>
<evidence type="ECO:0000259" key="2">
    <source>
        <dbReference type="PROSITE" id="PS50404"/>
    </source>
</evidence>
<dbReference type="SFLD" id="SFLDS00019">
    <property type="entry name" value="Glutathione_Transferase_(cytos"/>
    <property type="match status" value="1"/>
</dbReference>
<dbReference type="PANTHER" id="PTHR44051:SF3">
    <property type="entry name" value="TRANSCRIPTIONAL REGULATOR URE2"/>
    <property type="match status" value="1"/>
</dbReference>
<proteinExistence type="inferred from homology"/>
<reference evidence="3" key="1">
    <citation type="journal article" date="2020" name="Stud. Mycol.">
        <title>101 Dothideomycetes genomes: a test case for predicting lifestyles and emergence of pathogens.</title>
        <authorList>
            <person name="Haridas S."/>
            <person name="Albert R."/>
            <person name="Binder M."/>
            <person name="Bloem J."/>
            <person name="Labutti K."/>
            <person name="Salamov A."/>
            <person name="Andreopoulos B."/>
            <person name="Baker S."/>
            <person name="Barry K."/>
            <person name="Bills G."/>
            <person name="Bluhm B."/>
            <person name="Cannon C."/>
            <person name="Castanera R."/>
            <person name="Culley D."/>
            <person name="Daum C."/>
            <person name="Ezra D."/>
            <person name="Gonzalez J."/>
            <person name="Henrissat B."/>
            <person name="Kuo A."/>
            <person name="Liang C."/>
            <person name="Lipzen A."/>
            <person name="Lutzoni F."/>
            <person name="Magnuson J."/>
            <person name="Mondo S."/>
            <person name="Nolan M."/>
            <person name="Ohm R."/>
            <person name="Pangilinan J."/>
            <person name="Park H.-J."/>
            <person name="Ramirez L."/>
            <person name="Alfaro M."/>
            <person name="Sun H."/>
            <person name="Tritt A."/>
            <person name="Yoshinaga Y."/>
            <person name="Zwiers L.-H."/>
            <person name="Turgeon B."/>
            <person name="Goodwin S."/>
            <person name="Spatafora J."/>
            <person name="Crous P."/>
            <person name="Grigoriev I."/>
        </authorList>
    </citation>
    <scope>NUCLEOTIDE SEQUENCE</scope>
    <source>
        <strain evidence="3">CBS 115976</strain>
    </source>
</reference>
<evidence type="ECO:0000313" key="4">
    <source>
        <dbReference type="Proteomes" id="UP000799302"/>
    </source>
</evidence>
<dbReference type="InterPro" id="IPR004045">
    <property type="entry name" value="Glutathione_S-Trfase_N"/>
</dbReference>
<accession>A0A6A6UHH7</accession>
<dbReference type="InterPro" id="IPR036249">
    <property type="entry name" value="Thioredoxin-like_sf"/>
</dbReference>
<organism evidence="3 4">
    <name type="scientific">Microthyrium microscopicum</name>
    <dbReference type="NCBI Taxonomy" id="703497"/>
    <lineage>
        <taxon>Eukaryota</taxon>
        <taxon>Fungi</taxon>
        <taxon>Dikarya</taxon>
        <taxon>Ascomycota</taxon>
        <taxon>Pezizomycotina</taxon>
        <taxon>Dothideomycetes</taxon>
        <taxon>Dothideomycetes incertae sedis</taxon>
        <taxon>Microthyriales</taxon>
        <taxon>Microthyriaceae</taxon>
        <taxon>Microthyrium</taxon>
    </lineage>
</organism>
<gene>
    <name evidence="3" type="ORF">BT63DRAFT_411970</name>
</gene>